<feature type="chain" id="PRO_5024326702" evidence="1">
    <location>
        <begin position="21"/>
        <end position="170"/>
    </location>
</feature>
<evidence type="ECO:0000256" key="1">
    <source>
        <dbReference type="SAM" id="SignalP"/>
    </source>
</evidence>
<sequence length="170" mass="17448">MCRLPITILACLAMALPAAAQETGGLSLGRSLPFSPMTITARDVQQAHAATLRGQRHQGMITRVRGDAGYLAGFSFGVPLAASVQPRGGDGGVAFGRPRPRIVVNRFEGPVAITEGSGNVIQLQQGISGSGPVALQQVTNGQPTPGSIVNVVDPSGNVVQRTGRARSAGQ</sequence>
<accession>A0A5M6INM8</accession>
<keyword evidence="3" id="KW-1185">Reference proteome</keyword>
<comment type="caution">
    <text evidence="2">The sequence shown here is derived from an EMBL/GenBank/DDBJ whole genome shotgun (WGS) entry which is preliminary data.</text>
</comment>
<proteinExistence type="predicted"/>
<keyword evidence="1" id="KW-0732">Signal</keyword>
<protein>
    <submittedName>
        <fullName evidence="2">Uncharacterized protein</fullName>
    </submittedName>
</protein>
<dbReference type="AlphaFoldDB" id="A0A5M6INM8"/>
<dbReference type="EMBL" id="VWPK01000042">
    <property type="protein sequence ID" value="KAA5609873.1"/>
    <property type="molecule type" value="Genomic_DNA"/>
</dbReference>
<dbReference type="OrthoDB" id="7282543at2"/>
<reference evidence="2 3" key="1">
    <citation type="submission" date="2019-09" db="EMBL/GenBank/DDBJ databases">
        <title>Genome sequence of Rhodovastum atsumiense, a diverse member of the Acetobacteraceae family of non-sulfur purple photosynthetic bacteria.</title>
        <authorList>
            <person name="Meyer T."/>
            <person name="Kyndt J."/>
        </authorList>
    </citation>
    <scope>NUCLEOTIDE SEQUENCE [LARGE SCALE GENOMIC DNA]</scope>
    <source>
        <strain evidence="2 3">DSM 21279</strain>
    </source>
</reference>
<name>A0A5M6INM8_9PROT</name>
<organism evidence="2 3">
    <name type="scientific">Rhodovastum atsumiense</name>
    <dbReference type="NCBI Taxonomy" id="504468"/>
    <lineage>
        <taxon>Bacteria</taxon>
        <taxon>Pseudomonadati</taxon>
        <taxon>Pseudomonadota</taxon>
        <taxon>Alphaproteobacteria</taxon>
        <taxon>Acetobacterales</taxon>
        <taxon>Acetobacteraceae</taxon>
        <taxon>Rhodovastum</taxon>
    </lineage>
</organism>
<feature type="signal peptide" evidence="1">
    <location>
        <begin position="1"/>
        <end position="20"/>
    </location>
</feature>
<dbReference type="Proteomes" id="UP000325255">
    <property type="component" value="Unassembled WGS sequence"/>
</dbReference>
<evidence type="ECO:0000313" key="2">
    <source>
        <dbReference type="EMBL" id="KAA5609873.1"/>
    </source>
</evidence>
<evidence type="ECO:0000313" key="3">
    <source>
        <dbReference type="Proteomes" id="UP000325255"/>
    </source>
</evidence>
<gene>
    <name evidence="2" type="ORF">F1189_22040</name>
</gene>
<dbReference type="RefSeq" id="WP_150043042.1">
    <property type="nucleotide sequence ID" value="NZ_OW485601.1"/>
</dbReference>